<dbReference type="SUPFAM" id="SSF53850">
    <property type="entry name" value="Periplasmic binding protein-like II"/>
    <property type="match status" value="1"/>
</dbReference>
<evidence type="ECO:0000313" key="3">
    <source>
        <dbReference type="EMBL" id="NUU18322.1"/>
    </source>
</evidence>
<name>A0A7Y6DYR1_9CELL</name>
<sequence length="344" mass="36911">MAAAVAPLSSWKDPLVRTRLLAAVASLALLTACTAVAADEPALRPVSVILDWTPNTNHSGLYLAQARGYFADAGIDLTIVEPGDTSGLQLLAAGKADFAFSVAEGLVPAREQGAEVVSVATVIQHNTSSLISLTETGVTRPRDLAGHSYGSYGSELEEALIRTLVACDGGDPDAVELTPLSSDDFRIGLTERQFDTAWVFDAWDTIRLGQIDGLDVSTIPFIDHTDCIPDWYTPLVATSQQHLDDDPALVRDFLAALTHGYQDAIAEPQAAADAIHAAAPEIDPELLTLSAQWLAPRYTDDPEHWGVQEATVWDDFVGFLQEHDLADAGFDTDAAWTDDYLPVD</sequence>
<dbReference type="Pfam" id="PF09084">
    <property type="entry name" value="NMT1"/>
    <property type="match status" value="1"/>
</dbReference>
<protein>
    <submittedName>
        <fullName evidence="3">ABC transporter substrate-binding protein</fullName>
    </submittedName>
</protein>
<dbReference type="Proteomes" id="UP000565724">
    <property type="component" value="Unassembled WGS sequence"/>
</dbReference>
<proteinExistence type="predicted"/>
<accession>A0A7Y6DYR1</accession>
<organism evidence="3 4">
    <name type="scientific">Cellulomonas humilata</name>
    <dbReference type="NCBI Taxonomy" id="144055"/>
    <lineage>
        <taxon>Bacteria</taxon>
        <taxon>Bacillati</taxon>
        <taxon>Actinomycetota</taxon>
        <taxon>Actinomycetes</taxon>
        <taxon>Micrococcales</taxon>
        <taxon>Cellulomonadaceae</taxon>
        <taxon>Cellulomonas</taxon>
    </lineage>
</organism>
<dbReference type="InterPro" id="IPR015168">
    <property type="entry name" value="SsuA/THI5"/>
</dbReference>
<keyword evidence="4" id="KW-1185">Reference proteome</keyword>
<dbReference type="InterPro" id="IPR027939">
    <property type="entry name" value="NMT1/THI5"/>
</dbReference>
<dbReference type="GO" id="GO:0009228">
    <property type="term" value="P:thiamine biosynthetic process"/>
    <property type="evidence" value="ECO:0007669"/>
    <property type="project" value="InterPro"/>
</dbReference>
<dbReference type="PANTHER" id="PTHR31528">
    <property type="entry name" value="4-AMINO-5-HYDROXYMETHYL-2-METHYLPYRIMIDINE PHOSPHATE SYNTHASE THI11-RELATED"/>
    <property type="match status" value="1"/>
</dbReference>
<keyword evidence="1" id="KW-0732">Signal</keyword>
<evidence type="ECO:0000256" key="1">
    <source>
        <dbReference type="SAM" id="SignalP"/>
    </source>
</evidence>
<comment type="caution">
    <text evidence="3">The sequence shown here is derived from an EMBL/GenBank/DDBJ whole genome shotgun (WGS) entry which is preliminary data.</text>
</comment>
<reference evidence="3 4" key="1">
    <citation type="submission" date="2020-05" db="EMBL/GenBank/DDBJ databases">
        <title>Genome Sequencing of Type Strains.</title>
        <authorList>
            <person name="Lemaire J.F."/>
            <person name="Inderbitzin P."/>
            <person name="Gregorio O.A."/>
            <person name="Collins S.B."/>
            <person name="Wespe N."/>
            <person name="Knight-Connoni V."/>
        </authorList>
    </citation>
    <scope>NUCLEOTIDE SEQUENCE [LARGE SCALE GENOMIC DNA]</scope>
    <source>
        <strain evidence="3 4">ATCC 25174</strain>
    </source>
</reference>
<feature type="domain" description="SsuA/THI5-like" evidence="2">
    <location>
        <begin position="55"/>
        <end position="271"/>
    </location>
</feature>
<evidence type="ECO:0000259" key="2">
    <source>
        <dbReference type="Pfam" id="PF09084"/>
    </source>
</evidence>
<dbReference type="PANTHER" id="PTHR31528:SF3">
    <property type="entry name" value="THIAMINE BIOSYNTHESIS PROTEIN HI_0357-RELATED"/>
    <property type="match status" value="1"/>
</dbReference>
<gene>
    <name evidence="3" type="ORF">HP550_13785</name>
</gene>
<dbReference type="EMBL" id="JABMCI010000067">
    <property type="protein sequence ID" value="NUU18322.1"/>
    <property type="molecule type" value="Genomic_DNA"/>
</dbReference>
<evidence type="ECO:0000313" key="4">
    <source>
        <dbReference type="Proteomes" id="UP000565724"/>
    </source>
</evidence>
<dbReference type="Gene3D" id="3.40.190.10">
    <property type="entry name" value="Periplasmic binding protein-like II"/>
    <property type="match status" value="2"/>
</dbReference>
<dbReference type="AlphaFoldDB" id="A0A7Y6DYR1"/>
<feature type="signal peptide" evidence="1">
    <location>
        <begin position="1"/>
        <end position="37"/>
    </location>
</feature>
<feature type="chain" id="PRO_5031320116" evidence="1">
    <location>
        <begin position="38"/>
        <end position="344"/>
    </location>
</feature>